<dbReference type="AlphaFoldDB" id="A0A4Y2I0T7"/>
<evidence type="ECO:0000313" key="2">
    <source>
        <dbReference type="Proteomes" id="UP000499080"/>
    </source>
</evidence>
<organism evidence="1 2">
    <name type="scientific">Araneus ventricosus</name>
    <name type="common">Orbweaver spider</name>
    <name type="synonym">Epeira ventricosa</name>
    <dbReference type="NCBI Taxonomy" id="182803"/>
    <lineage>
        <taxon>Eukaryota</taxon>
        <taxon>Metazoa</taxon>
        <taxon>Ecdysozoa</taxon>
        <taxon>Arthropoda</taxon>
        <taxon>Chelicerata</taxon>
        <taxon>Arachnida</taxon>
        <taxon>Araneae</taxon>
        <taxon>Araneomorphae</taxon>
        <taxon>Entelegynae</taxon>
        <taxon>Araneoidea</taxon>
        <taxon>Araneidae</taxon>
        <taxon>Araneus</taxon>
    </lineage>
</organism>
<feature type="non-terminal residue" evidence="1">
    <location>
        <position position="1"/>
    </location>
</feature>
<gene>
    <name evidence="1" type="ORF">AVEN_178881-2_1</name>
</gene>
<proteinExistence type="predicted"/>
<comment type="caution">
    <text evidence="1">The sequence shown here is derived from an EMBL/GenBank/DDBJ whole genome shotgun (WGS) entry which is preliminary data.</text>
</comment>
<accession>A0A4Y2I0T7</accession>
<keyword evidence="2" id="KW-1185">Reference proteome</keyword>
<sequence>TALANEVAVPSETPYQSHSIPKVRKSKRFYDSYSMVITSVSVYKDEDIVLSSSSSID</sequence>
<protein>
    <submittedName>
        <fullName evidence="1">Uncharacterized protein</fullName>
    </submittedName>
</protein>
<reference evidence="1 2" key="1">
    <citation type="journal article" date="2019" name="Sci. Rep.">
        <title>Orb-weaving spider Araneus ventricosus genome elucidates the spidroin gene catalogue.</title>
        <authorList>
            <person name="Kono N."/>
            <person name="Nakamura H."/>
            <person name="Ohtoshi R."/>
            <person name="Moran D.A.P."/>
            <person name="Shinohara A."/>
            <person name="Yoshida Y."/>
            <person name="Fujiwara M."/>
            <person name="Mori M."/>
            <person name="Tomita M."/>
            <person name="Arakawa K."/>
        </authorList>
    </citation>
    <scope>NUCLEOTIDE SEQUENCE [LARGE SCALE GENOMIC DNA]</scope>
</reference>
<dbReference type="Proteomes" id="UP000499080">
    <property type="component" value="Unassembled WGS sequence"/>
</dbReference>
<evidence type="ECO:0000313" key="1">
    <source>
        <dbReference type="EMBL" id="GBM71158.1"/>
    </source>
</evidence>
<dbReference type="EMBL" id="BGPR01002295">
    <property type="protein sequence ID" value="GBM71158.1"/>
    <property type="molecule type" value="Genomic_DNA"/>
</dbReference>
<name>A0A4Y2I0T7_ARAVE</name>